<dbReference type="Proteomes" id="UP001430953">
    <property type="component" value="Unassembled WGS sequence"/>
</dbReference>
<reference evidence="2 3" key="1">
    <citation type="submission" date="2023-03" db="EMBL/GenBank/DDBJ databases">
        <title>High recombination rates correlate with genetic variation in Cardiocondyla obscurior ants.</title>
        <authorList>
            <person name="Errbii M."/>
        </authorList>
    </citation>
    <scope>NUCLEOTIDE SEQUENCE [LARGE SCALE GENOMIC DNA]</scope>
    <source>
        <strain evidence="2">Alpha-2009</strain>
        <tissue evidence="2">Whole body</tissue>
    </source>
</reference>
<sequence>MNDFMYGENKEHNRGPGERFRGECRDKKSNYEYVRRKRQLVSEGGGYPKVYLSEETFASFWRSSTIIFPRTTRVRIDRCQRRCLRHRSSLNWTVRSLILQHRLARAGKRSDTQSRNNRRMSCRDTSKGARK</sequence>
<evidence type="ECO:0000313" key="2">
    <source>
        <dbReference type="EMBL" id="KAL0102115.1"/>
    </source>
</evidence>
<gene>
    <name evidence="2" type="ORF">PUN28_018569</name>
</gene>
<evidence type="ECO:0000256" key="1">
    <source>
        <dbReference type="SAM" id="MobiDB-lite"/>
    </source>
</evidence>
<proteinExistence type="predicted"/>
<protein>
    <submittedName>
        <fullName evidence="2">Uncharacterized protein</fullName>
    </submittedName>
</protein>
<accession>A0AAW2EGJ7</accession>
<dbReference type="AlphaFoldDB" id="A0AAW2EGJ7"/>
<organism evidence="2 3">
    <name type="scientific">Cardiocondyla obscurior</name>
    <dbReference type="NCBI Taxonomy" id="286306"/>
    <lineage>
        <taxon>Eukaryota</taxon>
        <taxon>Metazoa</taxon>
        <taxon>Ecdysozoa</taxon>
        <taxon>Arthropoda</taxon>
        <taxon>Hexapoda</taxon>
        <taxon>Insecta</taxon>
        <taxon>Pterygota</taxon>
        <taxon>Neoptera</taxon>
        <taxon>Endopterygota</taxon>
        <taxon>Hymenoptera</taxon>
        <taxon>Apocrita</taxon>
        <taxon>Aculeata</taxon>
        <taxon>Formicoidea</taxon>
        <taxon>Formicidae</taxon>
        <taxon>Myrmicinae</taxon>
        <taxon>Cardiocondyla</taxon>
    </lineage>
</organism>
<feature type="region of interest" description="Disordered" evidence="1">
    <location>
        <begin position="104"/>
        <end position="131"/>
    </location>
</feature>
<comment type="caution">
    <text evidence="2">The sequence shown here is derived from an EMBL/GenBank/DDBJ whole genome shotgun (WGS) entry which is preliminary data.</text>
</comment>
<dbReference type="EMBL" id="JADYXP020000023">
    <property type="protein sequence ID" value="KAL0102115.1"/>
    <property type="molecule type" value="Genomic_DNA"/>
</dbReference>
<evidence type="ECO:0000313" key="3">
    <source>
        <dbReference type="Proteomes" id="UP001430953"/>
    </source>
</evidence>
<keyword evidence="3" id="KW-1185">Reference proteome</keyword>
<feature type="compositionally biased region" description="Basic and acidic residues" evidence="1">
    <location>
        <begin position="121"/>
        <end position="131"/>
    </location>
</feature>
<name>A0AAW2EGJ7_9HYME</name>